<dbReference type="AlphaFoldDB" id="R4XDP3"/>
<comment type="caution">
    <text evidence="3">The sequence shown here is derived from an EMBL/GenBank/DDBJ whole genome shotgun (WGS) entry which is preliminary data.</text>
</comment>
<evidence type="ECO:0000313" key="4">
    <source>
        <dbReference type="Proteomes" id="UP000013776"/>
    </source>
</evidence>
<dbReference type="PROSITE" id="PS50812">
    <property type="entry name" value="PWWP"/>
    <property type="match status" value="1"/>
</dbReference>
<dbReference type="SMART" id="SM00293">
    <property type="entry name" value="PWWP"/>
    <property type="match status" value="1"/>
</dbReference>
<feature type="domain" description="PWWP" evidence="2">
    <location>
        <begin position="91"/>
        <end position="162"/>
    </location>
</feature>
<feature type="region of interest" description="Disordered" evidence="1">
    <location>
        <begin position="1"/>
        <end position="90"/>
    </location>
</feature>
<dbReference type="Proteomes" id="UP000013776">
    <property type="component" value="Unassembled WGS sequence"/>
</dbReference>
<dbReference type="InterPro" id="IPR035503">
    <property type="entry name" value="IOC4-like_PWWP"/>
</dbReference>
<dbReference type="InterPro" id="IPR000313">
    <property type="entry name" value="PWWP_dom"/>
</dbReference>
<dbReference type="SUPFAM" id="SSF63748">
    <property type="entry name" value="Tudor/PWWP/MBT"/>
    <property type="match status" value="1"/>
</dbReference>
<dbReference type="Gene3D" id="1.20.930.10">
    <property type="entry name" value="Conserved domain common to transcription factors TFIIS, elongin A, CRSP70"/>
    <property type="match status" value="1"/>
</dbReference>
<feature type="compositionally biased region" description="Acidic residues" evidence="1">
    <location>
        <begin position="210"/>
        <end position="242"/>
    </location>
</feature>
<dbReference type="STRING" id="1097556.R4XDP3"/>
<feature type="compositionally biased region" description="Basic and acidic residues" evidence="1">
    <location>
        <begin position="414"/>
        <end position="441"/>
    </location>
</feature>
<evidence type="ECO:0000256" key="1">
    <source>
        <dbReference type="SAM" id="MobiDB-lite"/>
    </source>
</evidence>
<evidence type="ECO:0000259" key="2">
    <source>
        <dbReference type="PROSITE" id="PS50812"/>
    </source>
</evidence>
<feature type="region of interest" description="Disordered" evidence="1">
    <location>
        <begin position="194"/>
        <end position="317"/>
    </location>
</feature>
<feature type="compositionally biased region" description="Low complexity" evidence="1">
    <location>
        <begin position="459"/>
        <end position="468"/>
    </location>
</feature>
<gene>
    <name evidence="3" type="ORF">TAPDE_004352</name>
</gene>
<dbReference type="CDD" id="cd05840">
    <property type="entry name" value="PWWP_ScIOC4-like"/>
    <property type="match status" value="1"/>
</dbReference>
<dbReference type="OrthoDB" id="62853at2759"/>
<dbReference type="SUPFAM" id="SSF47676">
    <property type="entry name" value="Conserved domain common to transcription factors TFIIS, elongin A, CRSP70"/>
    <property type="match status" value="1"/>
</dbReference>
<evidence type="ECO:0000313" key="3">
    <source>
        <dbReference type="EMBL" id="CCG83996.1"/>
    </source>
</evidence>
<reference evidence="3 4" key="1">
    <citation type="journal article" date="2013" name="MBio">
        <title>Genome sequencing of the plant pathogen Taphrina deformans, the causal agent of peach leaf curl.</title>
        <authorList>
            <person name="Cisse O.H."/>
            <person name="Almeida J.M.G.C.F."/>
            <person name="Fonseca A."/>
            <person name="Kumar A.A."/>
            <person name="Salojaervi J."/>
            <person name="Overmyer K."/>
            <person name="Hauser P.M."/>
            <person name="Pagni M."/>
        </authorList>
    </citation>
    <scope>NUCLEOTIDE SEQUENCE [LARGE SCALE GENOMIC DNA]</scope>
    <source>
        <strain evidence="4">PYCC 5710 / ATCC 11124 / CBS 356.35 / IMI 108563 / JCM 9778 / NBRC 8474</strain>
    </source>
</reference>
<dbReference type="Pfam" id="PF00855">
    <property type="entry name" value="PWWP"/>
    <property type="match status" value="1"/>
</dbReference>
<dbReference type="Gene3D" id="2.30.30.140">
    <property type="match status" value="1"/>
</dbReference>
<dbReference type="eggNOG" id="ENOG502S5RN">
    <property type="taxonomic scope" value="Eukaryota"/>
</dbReference>
<feature type="compositionally biased region" description="Basic residues" evidence="1">
    <location>
        <begin position="247"/>
        <end position="276"/>
    </location>
</feature>
<feature type="compositionally biased region" description="Basic and acidic residues" evidence="1">
    <location>
        <begin position="1"/>
        <end position="21"/>
    </location>
</feature>
<protein>
    <recommendedName>
        <fullName evidence="2">PWWP domain-containing protein</fullName>
    </recommendedName>
</protein>
<name>R4XDP3_TAPDE</name>
<feature type="compositionally biased region" description="Basic and acidic residues" evidence="1">
    <location>
        <begin position="31"/>
        <end position="46"/>
    </location>
</feature>
<dbReference type="VEuPathDB" id="FungiDB:TAPDE_004352"/>
<dbReference type="InterPro" id="IPR035441">
    <property type="entry name" value="TFIIS/LEDGF_dom_sf"/>
</dbReference>
<feature type="region of interest" description="Disordered" evidence="1">
    <location>
        <begin position="414"/>
        <end position="475"/>
    </location>
</feature>
<sequence>MSDTEDNKATADASTEVKEQEQVSSPSPATDKLEDAPASEPKEPATSREASVAEGNASESTPAKKSSRRVSKGGQKASAKAEDDVVDDYSEGDLVKVKLPGYPWWPAVIVTPEHFPAAALAARPQAKTRKDGTSATTYPVQFLGAPEYYWSKPTDIKRLSQDEVKANLEPGKKSTPKGLKAAYHHAQLGPTLEDLMKAKTALEAQQAASSEDEEEVDGDEAMPDEDDEAAAESSEEEVELDDEGRPVKKSKSKKKAAASARTPKKTPTKTPTKKRKTEANGNEPSAKKARATPKSNAKVKERSAPASPELSPEEAKKKAYEQKVKNVMFLRHKLQKCLLGKDEPDEKLLEEIPGYLDKLDNVEANVDLFRETKIGKVLLRVNKLETIPRDEKLGIKKHVGQLLEKWQEVMELQKKKDDEDVLPKAEGEDGKAVAETKEEVKAPGTTDEQAVDGEAEVKTTNGTAAATAEGVSVSE</sequence>
<proteinExistence type="predicted"/>
<dbReference type="EMBL" id="CAHR02000193">
    <property type="protein sequence ID" value="CCG83996.1"/>
    <property type="molecule type" value="Genomic_DNA"/>
</dbReference>
<organism evidence="3 4">
    <name type="scientific">Taphrina deformans (strain PYCC 5710 / ATCC 11124 / CBS 356.35 / IMI 108563 / JCM 9778 / NBRC 8474)</name>
    <name type="common">Peach leaf curl fungus</name>
    <name type="synonym">Lalaria deformans</name>
    <dbReference type="NCBI Taxonomy" id="1097556"/>
    <lineage>
        <taxon>Eukaryota</taxon>
        <taxon>Fungi</taxon>
        <taxon>Dikarya</taxon>
        <taxon>Ascomycota</taxon>
        <taxon>Taphrinomycotina</taxon>
        <taxon>Taphrinomycetes</taxon>
        <taxon>Taphrinales</taxon>
        <taxon>Taphrinaceae</taxon>
        <taxon>Taphrina</taxon>
    </lineage>
</organism>
<keyword evidence="4" id="KW-1185">Reference proteome</keyword>
<accession>R4XDP3</accession>